<reference evidence="1" key="1">
    <citation type="journal article" date="2021" name="Sci. Rep.">
        <title>Diploid genomic architecture of Nitzschia inconspicua, an elite biomass production diatom.</title>
        <authorList>
            <person name="Oliver A."/>
            <person name="Podell S."/>
            <person name="Pinowska A."/>
            <person name="Traller J.C."/>
            <person name="Smith S.R."/>
            <person name="McClure R."/>
            <person name="Beliaev A."/>
            <person name="Bohutskyi P."/>
            <person name="Hill E.A."/>
            <person name="Rabines A."/>
            <person name="Zheng H."/>
            <person name="Allen L.Z."/>
            <person name="Kuo A."/>
            <person name="Grigoriev I.V."/>
            <person name="Allen A.E."/>
            <person name="Hazlebeck D."/>
            <person name="Allen E.E."/>
        </authorList>
    </citation>
    <scope>NUCLEOTIDE SEQUENCE</scope>
    <source>
        <strain evidence="1">Hildebrandi</strain>
    </source>
</reference>
<sequence>MQPYNNVVIFPSSSRDRTEFADKINGQCHLDVSTLSASKDISTLSTTAKVCCSSGMHHLRRCPDTENPVHISSVLHANHGAAVLVEQLEISSEVETDFKSEA</sequence>
<evidence type="ECO:0000313" key="2">
    <source>
        <dbReference type="Proteomes" id="UP000693970"/>
    </source>
</evidence>
<accession>A0A9K3LNF3</accession>
<dbReference type="AlphaFoldDB" id="A0A9K3LNF3"/>
<keyword evidence="2" id="KW-1185">Reference proteome</keyword>
<comment type="caution">
    <text evidence="1">The sequence shown here is derived from an EMBL/GenBank/DDBJ whole genome shotgun (WGS) entry which is preliminary data.</text>
</comment>
<organism evidence="1 2">
    <name type="scientific">Nitzschia inconspicua</name>
    <dbReference type="NCBI Taxonomy" id="303405"/>
    <lineage>
        <taxon>Eukaryota</taxon>
        <taxon>Sar</taxon>
        <taxon>Stramenopiles</taxon>
        <taxon>Ochrophyta</taxon>
        <taxon>Bacillariophyta</taxon>
        <taxon>Bacillariophyceae</taxon>
        <taxon>Bacillariophycidae</taxon>
        <taxon>Bacillariales</taxon>
        <taxon>Bacillariaceae</taxon>
        <taxon>Nitzschia</taxon>
    </lineage>
</organism>
<protein>
    <submittedName>
        <fullName evidence="1">Uncharacterized protein</fullName>
    </submittedName>
</protein>
<evidence type="ECO:0000313" key="1">
    <source>
        <dbReference type="EMBL" id="KAG7365407.1"/>
    </source>
</evidence>
<dbReference type="Proteomes" id="UP000693970">
    <property type="component" value="Unassembled WGS sequence"/>
</dbReference>
<gene>
    <name evidence="1" type="ORF">IV203_038611</name>
</gene>
<reference evidence="1" key="2">
    <citation type="submission" date="2021-04" db="EMBL/GenBank/DDBJ databases">
        <authorList>
            <person name="Podell S."/>
        </authorList>
    </citation>
    <scope>NUCLEOTIDE SEQUENCE</scope>
    <source>
        <strain evidence="1">Hildebrandi</strain>
    </source>
</reference>
<name>A0A9K3LNF3_9STRA</name>
<dbReference type="EMBL" id="JAGRRH010000009">
    <property type="protein sequence ID" value="KAG7365407.1"/>
    <property type="molecule type" value="Genomic_DNA"/>
</dbReference>
<proteinExistence type="predicted"/>